<proteinExistence type="predicted"/>
<accession>A0A6J4JJU2</accession>
<gene>
    <name evidence="1" type="ORF">AVDCRST_MAG93-3172</name>
</gene>
<evidence type="ECO:0000313" key="1">
    <source>
        <dbReference type="EMBL" id="CAA9280665.1"/>
    </source>
</evidence>
<dbReference type="AlphaFoldDB" id="A0A6J4JJU2"/>
<reference evidence="1" key="1">
    <citation type="submission" date="2020-02" db="EMBL/GenBank/DDBJ databases">
        <authorList>
            <person name="Meier V. D."/>
        </authorList>
    </citation>
    <scope>NUCLEOTIDE SEQUENCE</scope>
    <source>
        <strain evidence="1">AVDCRST_MAG93</strain>
    </source>
</reference>
<dbReference type="EMBL" id="CADCTR010001083">
    <property type="protein sequence ID" value="CAA9280665.1"/>
    <property type="molecule type" value="Genomic_DNA"/>
</dbReference>
<name>A0A6J4JJU2_9CHLR</name>
<sequence>MDGFRTGSVLAAPRIGLTRMEQLPMLLAHEPHAAQTSKIA</sequence>
<organism evidence="1">
    <name type="scientific">uncultured Chloroflexia bacterium</name>
    <dbReference type="NCBI Taxonomy" id="1672391"/>
    <lineage>
        <taxon>Bacteria</taxon>
        <taxon>Bacillati</taxon>
        <taxon>Chloroflexota</taxon>
        <taxon>Chloroflexia</taxon>
        <taxon>environmental samples</taxon>
    </lineage>
</organism>
<protein>
    <submittedName>
        <fullName evidence="1">Uncharacterized protein</fullName>
    </submittedName>
</protein>